<evidence type="ECO:0000256" key="19">
    <source>
        <dbReference type="ARBA" id="ARBA00048679"/>
    </source>
</evidence>
<dbReference type="GO" id="GO:0005886">
    <property type="term" value="C:plasma membrane"/>
    <property type="evidence" value="ECO:0000318"/>
    <property type="project" value="GO_Central"/>
</dbReference>
<evidence type="ECO:0000256" key="14">
    <source>
        <dbReference type="ARBA" id="ARBA00022989"/>
    </source>
</evidence>
<keyword evidence="15 22" id="KW-0472">Membrane</keyword>
<keyword evidence="7" id="KW-0808">Transferase</keyword>
<dbReference type="FunFam" id="3.30.200.20:FF:000112">
    <property type="entry name" value="Lectin-domain containing receptor kinase A4.3"/>
    <property type="match status" value="1"/>
</dbReference>
<dbReference type="FunFam" id="2.60.120.200:FF:000112">
    <property type="entry name" value="L-type lectin-domain containing receptor kinase V.9"/>
    <property type="match status" value="1"/>
</dbReference>
<feature type="domain" description="Protein kinase" evidence="24">
    <location>
        <begin position="336"/>
        <end position="623"/>
    </location>
</feature>
<keyword evidence="26" id="KW-1185">Reference proteome</keyword>
<dbReference type="GO" id="GO:0030246">
    <property type="term" value="F:carbohydrate binding"/>
    <property type="evidence" value="ECO:0007669"/>
    <property type="project" value="UniProtKB-KW"/>
</dbReference>
<dbReference type="eggNOG" id="ENOG502QSJ4">
    <property type="taxonomic scope" value="Eukaryota"/>
</dbReference>
<dbReference type="GO" id="GO:0042742">
    <property type="term" value="P:defense response to bacterium"/>
    <property type="evidence" value="ECO:0000318"/>
    <property type="project" value="GO_Central"/>
</dbReference>
<dbReference type="GO" id="GO:0002229">
    <property type="term" value="P:defense response to oomycetes"/>
    <property type="evidence" value="ECO:0000318"/>
    <property type="project" value="GO_Central"/>
</dbReference>
<evidence type="ECO:0000256" key="9">
    <source>
        <dbReference type="ARBA" id="ARBA00022729"/>
    </source>
</evidence>
<dbReference type="SUPFAM" id="SSF49899">
    <property type="entry name" value="Concanavalin A-like lectins/glucanases"/>
    <property type="match status" value="1"/>
</dbReference>
<evidence type="ECO:0000259" key="24">
    <source>
        <dbReference type="PROSITE" id="PS50011"/>
    </source>
</evidence>
<dbReference type="Pfam" id="PF00139">
    <property type="entry name" value="Lectin_legB"/>
    <property type="match status" value="1"/>
</dbReference>
<evidence type="ECO:0000256" key="22">
    <source>
        <dbReference type="SAM" id="Phobius"/>
    </source>
</evidence>
<dbReference type="SMART" id="SM00220">
    <property type="entry name" value="S_TKc"/>
    <property type="match status" value="1"/>
</dbReference>
<keyword evidence="13 20" id="KW-0067">ATP-binding</keyword>
<evidence type="ECO:0000256" key="23">
    <source>
        <dbReference type="SAM" id="SignalP"/>
    </source>
</evidence>
<evidence type="ECO:0000256" key="11">
    <source>
        <dbReference type="ARBA" id="ARBA00022741"/>
    </source>
</evidence>
<dbReference type="CDD" id="cd06899">
    <property type="entry name" value="lectin_legume_LecRK_Arcelin_ConA"/>
    <property type="match status" value="1"/>
</dbReference>
<dbReference type="PANTHER" id="PTHR27007">
    <property type="match status" value="1"/>
</dbReference>
<name>W1P0Y7_AMBTC</name>
<keyword evidence="14 22" id="KW-1133">Transmembrane helix</keyword>
<feature type="chain" id="PRO_5004806979" description="non-specific serine/threonine protein kinase" evidence="23">
    <location>
        <begin position="20"/>
        <end position="682"/>
    </location>
</feature>
<evidence type="ECO:0000256" key="1">
    <source>
        <dbReference type="ARBA" id="ARBA00004251"/>
    </source>
</evidence>
<evidence type="ECO:0000313" key="25">
    <source>
        <dbReference type="EMBL" id="ERN01304.1"/>
    </source>
</evidence>
<accession>W1P0Y7</accession>
<comment type="similarity">
    <text evidence="3">In the C-terminal section; belongs to the protein kinase superfamily. Ser/Thr protein kinase family.</text>
</comment>
<keyword evidence="16" id="KW-0675">Receptor</keyword>
<keyword evidence="8 22" id="KW-0812">Transmembrane</keyword>
<dbReference type="Gene3D" id="3.30.200.20">
    <property type="entry name" value="Phosphorylase Kinase, domain 1"/>
    <property type="match status" value="1"/>
</dbReference>
<feature type="transmembrane region" description="Helical" evidence="22">
    <location>
        <begin position="280"/>
        <end position="304"/>
    </location>
</feature>
<protein>
    <recommendedName>
        <fullName evidence="4">non-specific serine/threonine protein kinase</fullName>
        <ecNumber evidence="4">2.7.11.1</ecNumber>
    </recommendedName>
</protein>
<reference evidence="26" key="1">
    <citation type="journal article" date="2013" name="Science">
        <title>The Amborella genome and the evolution of flowering plants.</title>
        <authorList>
            <consortium name="Amborella Genome Project"/>
        </authorList>
    </citation>
    <scope>NUCLEOTIDE SEQUENCE [LARGE SCALE GENOMIC DNA]</scope>
</reference>
<evidence type="ECO:0000256" key="5">
    <source>
        <dbReference type="ARBA" id="ARBA00022475"/>
    </source>
</evidence>
<evidence type="ECO:0000256" key="2">
    <source>
        <dbReference type="ARBA" id="ARBA00008536"/>
    </source>
</evidence>
<dbReference type="EC" id="2.7.11.1" evidence="4"/>
<dbReference type="OMA" id="PRFMCED"/>
<dbReference type="InterPro" id="IPR017441">
    <property type="entry name" value="Protein_kinase_ATP_BS"/>
</dbReference>
<keyword evidence="6" id="KW-0723">Serine/threonine-protein kinase</keyword>
<feature type="signal peptide" evidence="23">
    <location>
        <begin position="1"/>
        <end position="19"/>
    </location>
</feature>
<dbReference type="PROSITE" id="PS00108">
    <property type="entry name" value="PROTEIN_KINASE_ST"/>
    <property type="match status" value="1"/>
</dbReference>
<evidence type="ECO:0000256" key="4">
    <source>
        <dbReference type="ARBA" id="ARBA00012513"/>
    </source>
</evidence>
<keyword evidence="9 23" id="KW-0732">Signal</keyword>
<keyword evidence="11 20" id="KW-0547">Nucleotide-binding</keyword>
<dbReference type="SUPFAM" id="SSF56112">
    <property type="entry name" value="Protein kinase-like (PK-like)"/>
    <property type="match status" value="1"/>
</dbReference>
<dbReference type="CDD" id="cd14066">
    <property type="entry name" value="STKc_IRAK"/>
    <property type="match status" value="1"/>
</dbReference>
<keyword evidence="17" id="KW-0325">Glycoprotein</keyword>
<evidence type="ECO:0000256" key="15">
    <source>
        <dbReference type="ARBA" id="ARBA00023136"/>
    </source>
</evidence>
<feature type="binding site" evidence="20">
    <location>
        <position position="365"/>
    </location>
    <ligand>
        <name>ATP</name>
        <dbReference type="ChEBI" id="CHEBI:30616"/>
    </ligand>
</feature>
<organism evidence="25 26">
    <name type="scientific">Amborella trichopoda</name>
    <dbReference type="NCBI Taxonomy" id="13333"/>
    <lineage>
        <taxon>Eukaryota</taxon>
        <taxon>Viridiplantae</taxon>
        <taxon>Streptophyta</taxon>
        <taxon>Embryophyta</taxon>
        <taxon>Tracheophyta</taxon>
        <taxon>Spermatophyta</taxon>
        <taxon>Magnoliopsida</taxon>
        <taxon>Amborellales</taxon>
        <taxon>Amborellaceae</taxon>
        <taxon>Amborella</taxon>
    </lineage>
</organism>
<dbReference type="GO" id="GO:0004675">
    <property type="term" value="F:transmembrane receptor protein serine/threonine kinase activity"/>
    <property type="evidence" value="ECO:0000318"/>
    <property type="project" value="GO_Central"/>
</dbReference>
<evidence type="ECO:0000256" key="7">
    <source>
        <dbReference type="ARBA" id="ARBA00022679"/>
    </source>
</evidence>
<dbReference type="PROSITE" id="PS00107">
    <property type="entry name" value="PROTEIN_KINASE_ATP"/>
    <property type="match status" value="1"/>
</dbReference>
<dbReference type="PROSITE" id="PS50011">
    <property type="entry name" value="PROTEIN_KINASE_DOM"/>
    <property type="match status" value="1"/>
</dbReference>
<evidence type="ECO:0000313" key="26">
    <source>
        <dbReference type="Proteomes" id="UP000017836"/>
    </source>
</evidence>
<dbReference type="InterPro" id="IPR001220">
    <property type="entry name" value="Legume_lectin_dom"/>
</dbReference>
<dbReference type="HOGENOM" id="CLU_000288_62_3_1"/>
<dbReference type="Gramene" id="ERN01304">
    <property type="protein sequence ID" value="ERN01304"/>
    <property type="gene ID" value="AMTR_s00002p00254050"/>
</dbReference>
<comment type="similarity">
    <text evidence="2">In the N-terminal section; belongs to the leguminous lectin family.</text>
</comment>
<evidence type="ECO:0000256" key="12">
    <source>
        <dbReference type="ARBA" id="ARBA00022777"/>
    </source>
</evidence>
<evidence type="ECO:0000256" key="17">
    <source>
        <dbReference type="ARBA" id="ARBA00023180"/>
    </source>
</evidence>
<dbReference type="AlphaFoldDB" id="W1P0Y7"/>
<evidence type="ECO:0000256" key="21">
    <source>
        <dbReference type="SAM" id="MobiDB-lite"/>
    </source>
</evidence>
<dbReference type="Proteomes" id="UP000017836">
    <property type="component" value="Unassembled WGS sequence"/>
</dbReference>
<dbReference type="InterPro" id="IPR008271">
    <property type="entry name" value="Ser/Thr_kinase_AS"/>
</dbReference>
<keyword evidence="12" id="KW-0418">Kinase</keyword>
<evidence type="ECO:0000256" key="6">
    <source>
        <dbReference type="ARBA" id="ARBA00022527"/>
    </source>
</evidence>
<comment type="subcellular location">
    <subcellularLocation>
        <location evidence="1">Cell membrane</location>
        <topology evidence="1">Single-pass type I membrane protein</topology>
    </subcellularLocation>
</comment>
<keyword evidence="10" id="KW-0430">Lectin</keyword>
<evidence type="ECO:0000256" key="16">
    <source>
        <dbReference type="ARBA" id="ARBA00023170"/>
    </source>
</evidence>
<dbReference type="InterPro" id="IPR013320">
    <property type="entry name" value="ConA-like_dom_sf"/>
</dbReference>
<dbReference type="EMBL" id="KI394767">
    <property type="protein sequence ID" value="ERN01304.1"/>
    <property type="molecule type" value="Genomic_DNA"/>
</dbReference>
<dbReference type="InterPro" id="IPR011009">
    <property type="entry name" value="Kinase-like_dom_sf"/>
</dbReference>
<evidence type="ECO:0000256" key="18">
    <source>
        <dbReference type="ARBA" id="ARBA00047899"/>
    </source>
</evidence>
<dbReference type="FunFam" id="1.10.510.10:FF:000108">
    <property type="entry name" value="L-type lectin-domain containing receptor kinase S.4"/>
    <property type="match status" value="1"/>
</dbReference>
<evidence type="ECO:0000256" key="8">
    <source>
        <dbReference type="ARBA" id="ARBA00022692"/>
    </source>
</evidence>
<comment type="catalytic activity">
    <reaction evidence="18">
        <text>L-threonyl-[protein] + ATP = O-phospho-L-threonyl-[protein] + ADP + H(+)</text>
        <dbReference type="Rhea" id="RHEA:46608"/>
        <dbReference type="Rhea" id="RHEA-COMP:11060"/>
        <dbReference type="Rhea" id="RHEA-COMP:11605"/>
        <dbReference type="ChEBI" id="CHEBI:15378"/>
        <dbReference type="ChEBI" id="CHEBI:30013"/>
        <dbReference type="ChEBI" id="CHEBI:30616"/>
        <dbReference type="ChEBI" id="CHEBI:61977"/>
        <dbReference type="ChEBI" id="CHEBI:456216"/>
        <dbReference type="EC" id="2.7.11.1"/>
    </reaction>
</comment>
<dbReference type="Gene3D" id="2.60.120.200">
    <property type="match status" value="1"/>
</dbReference>
<proteinExistence type="inferred from homology"/>
<dbReference type="Pfam" id="PF00069">
    <property type="entry name" value="Pkinase"/>
    <property type="match status" value="1"/>
</dbReference>
<dbReference type="GO" id="GO:0005524">
    <property type="term" value="F:ATP binding"/>
    <property type="evidence" value="ECO:0007669"/>
    <property type="project" value="UniProtKB-UniRule"/>
</dbReference>
<gene>
    <name evidence="25" type="ORF">AMTR_s00002p00254050</name>
</gene>
<keyword evidence="5" id="KW-1003">Cell membrane</keyword>
<feature type="region of interest" description="Disordered" evidence="21">
    <location>
        <begin position="651"/>
        <end position="682"/>
    </location>
</feature>
<evidence type="ECO:0000256" key="10">
    <source>
        <dbReference type="ARBA" id="ARBA00022734"/>
    </source>
</evidence>
<comment type="catalytic activity">
    <reaction evidence="19">
        <text>L-seryl-[protein] + ATP = O-phospho-L-seryl-[protein] + ADP + H(+)</text>
        <dbReference type="Rhea" id="RHEA:17989"/>
        <dbReference type="Rhea" id="RHEA-COMP:9863"/>
        <dbReference type="Rhea" id="RHEA-COMP:11604"/>
        <dbReference type="ChEBI" id="CHEBI:15378"/>
        <dbReference type="ChEBI" id="CHEBI:29999"/>
        <dbReference type="ChEBI" id="CHEBI:30616"/>
        <dbReference type="ChEBI" id="CHEBI:83421"/>
        <dbReference type="ChEBI" id="CHEBI:456216"/>
        <dbReference type="EC" id="2.7.11.1"/>
    </reaction>
</comment>
<dbReference type="InterPro" id="IPR000719">
    <property type="entry name" value="Prot_kinase_dom"/>
</dbReference>
<dbReference type="InterPro" id="IPR050528">
    <property type="entry name" value="L-type_Lectin-RKs"/>
</dbReference>
<evidence type="ECO:0000256" key="20">
    <source>
        <dbReference type="PROSITE-ProRule" id="PRU10141"/>
    </source>
</evidence>
<evidence type="ECO:0000256" key="13">
    <source>
        <dbReference type="ARBA" id="ARBA00022840"/>
    </source>
</evidence>
<evidence type="ECO:0000256" key="3">
    <source>
        <dbReference type="ARBA" id="ARBA00010217"/>
    </source>
</evidence>
<dbReference type="Gene3D" id="1.10.510.10">
    <property type="entry name" value="Transferase(Phosphotransferase) domain 1"/>
    <property type="match status" value="1"/>
</dbReference>
<sequence>MVLSLAVSLVWFSAAGVISQRDSFVFNGFEPANLSLNGASLVRSNGALQLTNSSLNLIGHSFYHRPLSFRSDTSFSTTFVFAIVPPVPGQGGHGLAFTIAPSPLLPGAQIGQWLGLLNSTTDGNSSNHVFAVEFDTVQGQNGDIDSNHVGIDINSLVSNASESAAYYSGDNQKQAIILDDAVPIQAWVGYRAREKRIDVTIAPFRVDKPHRPLISHTLDLSSVLLPSMYVGFSSATMKLGSAHYILGWSFSLNGEARPLDLSRLPSFPRPGAGSKRAETIMIVASLSGTFLLLAVAVILGAYLIRRAKLSETLEDWERDYPHRFSYKDLYLATKGFKDREVLGSGGFGRVYKGNLPGSGAEVAVKRVSHGSKQGVREFIAEVASLGRLRHRNLVQLQGWCKRNDDLLLVYDYMPNGSLDRLIFHEDDDDDEHEMQQQRTVLGWKERYRILQDIAAALLYLHEEWEQVVVHRDVKASNVLLDSEMNGRLGDFGLSRLYEHGSNPRTTHIVGTLGYLAPELTRTYKATTEADVYAYGALMLEVACGRRPVEPKAAVEEMLLVEWVQELYSEGKIADASDQRLNGWYMKEEMEMVLKLGLLCTHPQPQARPSMRHVWQALGGHALLPLEPRFMCEDLEFKNMSTDSSSILMQTPLESSSDSLRPEGGFDTVHSPLPLLDGKGLSA</sequence>